<evidence type="ECO:0000313" key="9">
    <source>
        <dbReference type="EMBL" id="ABD42842.1"/>
    </source>
</evidence>
<evidence type="ECO:0000256" key="1">
    <source>
        <dbReference type="ARBA" id="ARBA00022516"/>
    </source>
</evidence>
<dbReference type="Gene3D" id="3.90.470.20">
    <property type="entry name" value="4'-phosphopantetheinyl transferase domain"/>
    <property type="match status" value="1"/>
</dbReference>
<evidence type="ECO:0000256" key="2">
    <source>
        <dbReference type="ARBA" id="ARBA00022679"/>
    </source>
</evidence>
<dbReference type="InParanoid" id="Q2FUH7"/>
<dbReference type="NCBIfam" id="TIGR00556">
    <property type="entry name" value="pantethn_trn"/>
    <property type="match status" value="1"/>
</dbReference>
<keyword evidence="2 9" id="KW-0808">Transferase</keyword>
<keyword evidence="4" id="KW-0276">Fatty acid metabolism</keyword>
<dbReference type="GO" id="GO:0008897">
    <property type="term" value="F:holo-[acyl-carrier-protein] synthase activity"/>
    <property type="evidence" value="ECO:0007669"/>
    <property type="project" value="InterPro"/>
</dbReference>
<accession>Q2FUH7</accession>
<proteinExistence type="inferred from homology"/>
<dbReference type="SUPFAM" id="SSF56214">
    <property type="entry name" value="4'-phosphopantetheinyl transferase"/>
    <property type="match status" value="1"/>
</dbReference>
<dbReference type="InterPro" id="IPR008278">
    <property type="entry name" value="4-PPantetheinyl_Trfase_dom"/>
</dbReference>
<dbReference type="GeneID" id="3924418"/>
<evidence type="ECO:0000259" key="8">
    <source>
        <dbReference type="Pfam" id="PF01648"/>
    </source>
</evidence>
<keyword evidence="10" id="KW-1185">Reference proteome</keyword>
<keyword evidence="5" id="KW-0460">Magnesium</keyword>
<name>Q2FUH7_METHJ</name>
<keyword evidence="6" id="KW-0443">Lipid metabolism</keyword>
<dbReference type="InterPro" id="IPR004568">
    <property type="entry name" value="Ppantetheine-prot_Trfase_dom"/>
</dbReference>
<dbReference type="AlphaFoldDB" id="Q2FUH7"/>
<dbReference type="HAMAP" id="MF_00101">
    <property type="entry name" value="AcpS"/>
    <property type="match status" value="1"/>
</dbReference>
<dbReference type="OrthoDB" id="186883at2157"/>
<dbReference type="Pfam" id="PF01648">
    <property type="entry name" value="ACPS"/>
    <property type="match status" value="1"/>
</dbReference>
<gene>
    <name evidence="9" type="ordered locus">Mhun_3160</name>
</gene>
<dbReference type="STRING" id="323259.Mhun_3160"/>
<dbReference type="InterPro" id="IPR002582">
    <property type="entry name" value="ACPS"/>
</dbReference>
<keyword evidence="7" id="KW-0275">Fatty acid biosynthesis</keyword>
<evidence type="ECO:0000256" key="7">
    <source>
        <dbReference type="ARBA" id="ARBA00023160"/>
    </source>
</evidence>
<keyword evidence="1" id="KW-0444">Lipid biosynthesis</keyword>
<feature type="domain" description="4'-phosphopantetheinyl transferase" evidence="8">
    <location>
        <begin position="12"/>
        <end position="107"/>
    </location>
</feature>
<evidence type="ECO:0000256" key="6">
    <source>
        <dbReference type="ARBA" id="ARBA00023098"/>
    </source>
</evidence>
<dbReference type="EMBL" id="CP000254">
    <property type="protein sequence ID" value="ABD42842.1"/>
    <property type="molecule type" value="Genomic_DNA"/>
</dbReference>
<keyword evidence="3" id="KW-0479">Metal-binding</keyword>
<dbReference type="HOGENOM" id="CLU_089696_0_2_2"/>
<evidence type="ECO:0000256" key="4">
    <source>
        <dbReference type="ARBA" id="ARBA00022832"/>
    </source>
</evidence>
<dbReference type="GO" id="GO:0006633">
    <property type="term" value="P:fatty acid biosynthetic process"/>
    <property type="evidence" value="ECO:0007669"/>
    <property type="project" value="UniProtKB-KW"/>
</dbReference>
<dbReference type="KEGG" id="mhu:Mhun_3160"/>
<dbReference type="eggNOG" id="arCOG08267">
    <property type="taxonomic scope" value="Archaea"/>
</dbReference>
<organism evidence="9 10">
    <name type="scientific">Methanospirillum hungatei JF-1 (strain ATCC 27890 / DSM 864 / NBRC 100397 / JF-1)</name>
    <dbReference type="NCBI Taxonomy" id="323259"/>
    <lineage>
        <taxon>Archaea</taxon>
        <taxon>Methanobacteriati</taxon>
        <taxon>Methanobacteriota</taxon>
        <taxon>Stenosarchaea group</taxon>
        <taxon>Methanomicrobia</taxon>
        <taxon>Methanomicrobiales</taxon>
        <taxon>Methanospirillaceae</taxon>
        <taxon>Methanospirillum</taxon>
    </lineage>
</organism>
<sequence length="136" mass="15506">MLNNNFRIPKFSIGIDMELIERFEKISLESHSNLLRRIFTQNELDYCFSKIDPAQSLCGRFCAKEAIIKAFSSLDQTVISFTDIEILHVDKKGPKAIIIGKQFSTDFLDRVEIKISISHTAQAAVSNALVVYWCDM</sequence>
<evidence type="ECO:0000313" key="10">
    <source>
        <dbReference type="Proteomes" id="UP000001941"/>
    </source>
</evidence>
<dbReference type="EnsemblBacteria" id="ABD42842">
    <property type="protein sequence ID" value="ABD42842"/>
    <property type="gene ID" value="Mhun_3160"/>
</dbReference>
<reference evidence="10" key="1">
    <citation type="journal article" date="2016" name="Stand. Genomic Sci.">
        <title>Complete genome sequence of Methanospirillum hungatei type strain JF1.</title>
        <authorList>
            <person name="Gunsalus R.P."/>
            <person name="Cook L.E."/>
            <person name="Crable B."/>
            <person name="Rohlin L."/>
            <person name="McDonald E."/>
            <person name="Mouttaki H."/>
            <person name="Sieber J.R."/>
            <person name="Poweleit N."/>
            <person name="Zhou H."/>
            <person name="Lapidus A.L."/>
            <person name="Daligault H.E."/>
            <person name="Land M."/>
            <person name="Gilna P."/>
            <person name="Ivanova N."/>
            <person name="Kyrpides N."/>
            <person name="Culley D.E."/>
            <person name="McInerney M.J."/>
        </authorList>
    </citation>
    <scope>NUCLEOTIDE SEQUENCE [LARGE SCALE GENOMIC DNA]</scope>
    <source>
        <strain evidence="10">ATCC 27890 / DSM 864 / NBRC 100397 / JF-1</strain>
    </source>
</reference>
<evidence type="ECO:0000256" key="5">
    <source>
        <dbReference type="ARBA" id="ARBA00022842"/>
    </source>
</evidence>
<dbReference type="Proteomes" id="UP000001941">
    <property type="component" value="Chromosome"/>
</dbReference>
<protein>
    <submittedName>
        <fullName evidence="9">Phosphopantetheine--protein transferase domain</fullName>
    </submittedName>
</protein>
<dbReference type="GO" id="GO:0000287">
    <property type="term" value="F:magnesium ion binding"/>
    <property type="evidence" value="ECO:0007669"/>
    <property type="project" value="InterPro"/>
</dbReference>
<evidence type="ECO:0000256" key="3">
    <source>
        <dbReference type="ARBA" id="ARBA00022723"/>
    </source>
</evidence>
<dbReference type="RefSeq" id="WP_011450087.1">
    <property type="nucleotide sequence ID" value="NC_007796.1"/>
</dbReference>
<dbReference type="NCBIfam" id="TIGR00516">
    <property type="entry name" value="acpS"/>
    <property type="match status" value="1"/>
</dbReference>
<dbReference type="InterPro" id="IPR037143">
    <property type="entry name" value="4-PPantetheinyl_Trfase_dom_sf"/>
</dbReference>